<gene>
    <name evidence="2" type="ORF">B0A49_04904</name>
</gene>
<reference evidence="2 3" key="1">
    <citation type="submission" date="2017-03" db="EMBL/GenBank/DDBJ databases">
        <title>Genomes of endolithic fungi from Antarctica.</title>
        <authorList>
            <person name="Coleine C."/>
            <person name="Masonjones S."/>
            <person name="Stajich J.E."/>
        </authorList>
    </citation>
    <scope>NUCLEOTIDE SEQUENCE [LARGE SCALE GENOMIC DNA]</scope>
    <source>
        <strain evidence="2 3">CCFEE 5187</strain>
    </source>
</reference>
<dbReference type="AlphaFoldDB" id="A0A4U0XXH0"/>
<name>A0A4U0XXH0_9PEZI</name>
<feature type="compositionally biased region" description="Polar residues" evidence="1">
    <location>
        <begin position="1"/>
        <end position="17"/>
    </location>
</feature>
<dbReference type="Proteomes" id="UP000308768">
    <property type="component" value="Unassembled WGS sequence"/>
</dbReference>
<feature type="region of interest" description="Disordered" evidence="1">
    <location>
        <begin position="1"/>
        <end position="42"/>
    </location>
</feature>
<comment type="caution">
    <text evidence="2">The sequence shown here is derived from an EMBL/GenBank/DDBJ whole genome shotgun (WGS) entry which is preliminary data.</text>
</comment>
<protein>
    <recommendedName>
        <fullName evidence="4">BED-type domain-containing protein</fullName>
    </recommendedName>
</protein>
<evidence type="ECO:0000313" key="3">
    <source>
        <dbReference type="Proteomes" id="UP000308768"/>
    </source>
</evidence>
<evidence type="ECO:0000313" key="2">
    <source>
        <dbReference type="EMBL" id="TKA80618.1"/>
    </source>
</evidence>
<proteinExistence type="predicted"/>
<evidence type="ECO:0008006" key="4">
    <source>
        <dbReference type="Google" id="ProtNLM"/>
    </source>
</evidence>
<organism evidence="2 3">
    <name type="scientific">Cryomyces minteri</name>
    <dbReference type="NCBI Taxonomy" id="331657"/>
    <lineage>
        <taxon>Eukaryota</taxon>
        <taxon>Fungi</taxon>
        <taxon>Dikarya</taxon>
        <taxon>Ascomycota</taxon>
        <taxon>Pezizomycotina</taxon>
        <taxon>Dothideomycetes</taxon>
        <taxon>Dothideomycetes incertae sedis</taxon>
        <taxon>Cryomyces</taxon>
    </lineage>
</organism>
<evidence type="ECO:0000256" key="1">
    <source>
        <dbReference type="SAM" id="MobiDB-lite"/>
    </source>
</evidence>
<accession>A0A4U0XXH0</accession>
<dbReference type="EMBL" id="NAJN01000052">
    <property type="protein sequence ID" value="TKA80618.1"/>
    <property type="molecule type" value="Genomic_DNA"/>
</dbReference>
<keyword evidence="3" id="KW-1185">Reference proteome</keyword>
<sequence length="160" mass="18476">MEPQSDTMSTSDLSELSSAYYDEPTRNTTPSSLAPKSPTPKPLLARYLRKKKTRVQRAHKLWSHARPAQEGEDTKDRFSHKMWYCALDKSCEYEGTSTLKNARKHLLDTHRIHCVEDDSLRKKAIQQSVDTLFSKQERKSQVEPEEKTIRLLTATARGRE</sequence>